<evidence type="ECO:0000256" key="3">
    <source>
        <dbReference type="ARBA" id="ARBA00022729"/>
    </source>
</evidence>
<evidence type="ECO:0000259" key="9">
    <source>
        <dbReference type="PROSITE" id="PS50847"/>
    </source>
</evidence>
<feature type="signal peptide" evidence="8">
    <location>
        <begin position="1"/>
        <end position="27"/>
    </location>
</feature>
<keyword evidence="7" id="KW-0812">Transmembrane</keyword>
<dbReference type="InterPro" id="IPR019931">
    <property type="entry name" value="LPXTG_anchor"/>
</dbReference>
<evidence type="ECO:0000256" key="1">
    <source>
        <dbReference type="ARBA" id="ARBA00022512"/>
    </source>
</evidence>
<dbReference type="Gene3D" id="1.10.287.1490">
    <property type="match status" value="2"/>
</dbReference>
<name>A0A3R8L0D0_9LACO</name>
<keyword evidence="5" id="KW-0175">Coiled coil</keyword>
<proteinExistence type="predicted"/>
<keyword evidence="2" id="KW-0964">Secreted</keyword>
<dbReference type="NCBIfam" id="TIGR04320">
    <property type="entry name" value="Surf_Exclu_PgrA"/>
    <property type="match status" value="1"/>
</dbReference>
<evidence type="ECO:0000256" key="4">
    <source>
        <dbReference type="ARBA" id="ARBA00023088"/>
    </source>
</evidence>
<dbReference type="NCBIfam" id="TIGR01167">
    <property type="entry name" value="LPXTG_anchor"/>
    <property type="match status" value="1"/>
</dbReference>
<feature type="compositionally biased region" description="Basic and acidic residues" evidence="6">
    <location>
        <begin position="199"/>
        <end position="219"/>
    </location>
</feature>
<feature type="region of interest" description="Disordered" evidence="6">
    <location>
        <begin position="191"/>
        <end position="223"/>
    </location>
</feature>
<dbReference type="OrthoDB" id="2329601at2"/>
<keyword evidence="11" id="KW-1185">Reference proteome</keyword>
<evidence type="ECO:0000313" key="11">
    <source>
        <dbReference type="Proteomes" id="UP000283633"/>
    </source>
</evidence>
<dbReference type="Proteomes" id="UP000283633">
    <property type="component" value="Unassembled WGS sequence"/>
</dbReference>
<evidence type="ECO:0000256" key="2">
    <source>
        <dbReference type="ARBA" id="ARBA00022525"/>
    </source>
</evidence>
<feature type="transmembrane region" description="Helical" evidence="7">
    <location>
        <begin position="756"/>
        <end position="778"/>
    </location>
</feature>
<evidence type="ECO:0000256" key="6">
    <source>
        <dbReference type="SAM" id="MobiDB-lite"/>
    </source>
</evidence>
<accession>A0A3R8L0D0</accession>
<evidence type="ECO:0000256" key="8">
    <source>
        <dbReference type="SAM" id="SignalP"/>
    </source>
</evidence>
<gene>
    <name evidence="10" type="ORF">D1831_09700</name>
</gene>
<dbReference type="RefSeq" id="WP_125072739.1">
    <property type="nucleotide sequence ID" value="NZ_QWZQ01000032.1"/>
</dbReference>
<feature type="domain" description="Gram-positive cocci surface proteins LPxTG" evidence="9">
    <location>
        <begin position="749"/>
        <end position="783"/>
    </location>
</feature>
<feature type="region of interest" description="Disordered" evidence="6">
    <location>
        <begin position="130"/>
        <end position="152"/>
    </location>
</feature>
<dbReference type="AlphaFoldDB" id="A0A3R8L0D0"/>
<dbReference type="SUPFAM" id="SSF57997">
    <property type="entry name" value="Tropomyosin"/>
    <property type="match status" value="1"/>
</dbReference>
<evidence type="ECO:0000313" key="10">
    <source>
        <dbReference type="EMBL" id="RRK10024.1"/>
    </source>
</evidence>
<dbReference type="PROSITE" id="PS50847">
    <property type="entry name" value="GRAM_POS_ANCHORING"/>
    <property type="match status" value="1"/>
</dbReference>
<keyword evidence="3 8" id="KW-0732">Signal</keyword>
<reference evidence="10 11" key="1">
    <citation type="submission" date="2018-08" db="EMBL/GenBank/DDBJ databases">
        <title>Genome Lactobacillus garii FI11369.</title>
        <authorList>
            <person name="Diaz M."/>
            <person name="Narbad A."/>
        </authorList>
    </citation>
    <scope>NUCLEOTIDE SEQUENCE [LARGE SCALE GENOMIC DNA]</scope>
    <source>
        <strain evidence="10 11">FI11369</strain>
    </source>
</reference>
<feature type="coiled-coil region" evidence="5">
    <location>
        <begin position="550"/>
        <end position="626"/>
    </location>
</feature>
<dbReference type="InterPro" id="IPR027607">
    <property type="entry name" value="Surf_Exclu_SEC10/PgrA"/>
</dbReference>
<evidence type="ECO:0000256" key="5">
    <source>
        <dbReference type="SAM" id="Coils"/>
    </source>
</evidence>
<keyword evidence="7" id="KW-0472">Membrane</keyword>
<sequence length="783" mass="82760">MKNVTKVVTGVAAVAGALSFGNTNVKAATATTTSSTDQTTKMKTDTNDVANPTVAQAAKNVDSATQDKAKAQEKLDWAKQNVADATDANIQKVKDNQTVVQNQITTDQGNEQNAQSNLDAATNEQKAAQAEADQADAQVNSATQAKNDAQADVATNQAAVDNDNQAINDTTAENAAAGDRLANDTNNQNAAAAQTGIDQTKEKIAAKQTEQKPAQDKVDQATQQANTANNELNAAKTTQQAAQAAVDNTKAQIKVAQSNQQTNAQNTITLPSGVSNQLFEDLLEGKITNEQASAVLTKGMDIAGNTYHSNEADKASTFTNLDSLSYAQRLELTQFASDLINGIRDQMGNPHTYITNDSLAFANEVAKQYVADHWSLGEKSDHDVDGISRVAAKYGLATGVNYYENLSWNYIFNGVDNNIDEAKQAVYNTILGMVANDAKSSWLHADSITGHNWGIQTNEPAYLGIATDSLNQVHITMVQNDPAYVTTPGKFDMTNVLANATAPTSEQVKALSATLATQQAALNAAVQDVNAKQGVYDKAHQVQTTAQTALDTVNAALAQLNQQLTDYQNKLTAAQQQQVKDQETVKEAPAKLAALKAKLTTDQQSLAAAQAKLADAVTTLQSAQATAAEKHAALDTINAQVSQLQTLLAAAQAVTKTDQDLLASLQQVLFNYQNADQILATVQAVYDKLAARLTTAQADLLTAQANADNAGQKVVQLAARTTSHAAQVTLPAVKAAKQDANKLTSDATLPQTNEQAAAPISLLGVALLGLVGLGYAGLRRKFQ</sequence>
<comment type="caution">
    <text evidence="10">The sequence shown here is derived from an EMBL/GenBank/DDBJ whole genome shotgun (WGS) entry which is preliminary data.</text>
</comment>
<keyword evidence="4" id="KW-0572">Peptidoglycan-anchor</keyword>
<feature type="compositionally biased region" description="Polar residues" evidence="6">
    <location>
        <begin position="139"/>
        <end position="152"/>
    </location>
</feature>
<keyword evidence="1" id="KW-0134">Cell wall</keyword>
<protein>
    <submittedName>
        <fullName evidence="10">SEC10/PgrA surface exclusion domain-containing protein</fullName>
    </submittedName>
</protein>
<evidence type="ECO:0000256" key="7">
    <source>
        <dbReference type="SAM" id="Phobius"/>
    </source>
</evidence>
<organism evidence="10 11">
    <name type="scientific">Lactiplantibacillus garii</name>
    <dbReference type="NCBI Taxonomy" id="2306423"/>
    <lineage>
        <taxon>Bacteria</taxon>
        <taxon>Bacillati</taxon>
        <taxon>Bacillota</taxon>
        <taxon>Bacilli</taxon>
        <taxon>Lactobacillales</taxon>
        <taxon>Lactobacillaceae</taxon>
        <taxon>Lactiplantibacillus</taxon>
    </lineage>
</organism>
<feature type="chain" id="PRO_5018774349" evidence="8">
    <location>
        <begin position="28"/>
        <end position="783"/>
    </location>
</feature>
<dbReference type="EMBL" id="QWZQ01000032">
    <property type="protein sequence ID" value="RRK10024.1"/>
    <property type="molecule type" value="Genomic_DNA"/>
</dbReference>
<keyword evidence="7" id="KW-1133">Transmembrane helix</keyword>